<reference evidence="2 3" key="1">
    <citation type="submission" date="2008-02" db="EMBL/GenBank/DDBJ databases">
        <title>Genome sequence of Ureaplasma parvum serovar 3.</title>
        <authorList>
            <person name="Methe B.A."/>
            <person name="Glass J."/>
            <person name="Waites K."/>
            <person name="Shrivastava S."/>
        </authorList>
    </citation>
    <scope>NUCLEOTIDE SEQUENCE [LARGE SCALE GENOMIC DNA]</scope>
    <source>
        <strain evidence="3">ATCC 27815 / 27 / NCTC 11736</strain>
    </source>
</reference>
<keyword evidence="1" id="KW-0732">Signal</keyword>
<name>A0A2C9DYL2_UREP2</name>
<organism evidence="2 3">
    <name type="scientific">Ureaplasma parvum serovar 3 (strain ATCC 27815 / 27 / NCTC 11736)</name>
    <dbReference type="NCBI Taxonomy" id="505682"/>
    <lineage>
        <taxon>Bacteria</taxon>
        <taxon>Bacillati</taxon>
        <taxon>Mycoplasmatota</taxon>
        <taxon>Mycoplasmoidales</taxon>
        <taxon>Mycoplasmoidaceae</taxon>
        <taxon>Ureaplasma</taxon>
    </lineage>
</organism>
<gene>
    <name evidence="2" type="ordered locus">UPA3_0231</name>
</gene>
<dbReference type="AlphaFoldDB" id="A0A2C9DYL2"/>
<dbReference type="RefSeq" id="WP_006688888.1">
    <property type="nucleotide sequence ID" value="NC_010503.1"/>
</dbReference>
<evidence type="ECO:0000313" key="2">
    <source>
        <dbReference type="EMBL" id="ACA33005.1"/>
    </source>
</evidence>
<feature type="signal peptide" evidence="1">
    <location>
        <begin position="1"/>
        <end position="27"/>
    </location>
</feature>
<proteinExistence type="predicted"/>
<evidence type="ECO:0000313" key="3">
    <source>
        <dbReference type="Proteomes" id="UP000002162"/>
    </source>
</evidence>
<evidence type="ECO:0000256" key="1">
    <source>
        <dbReference type="SAM" id="SignalP"/>
    </source>
</evidence>
<protein>
    <submittedName>
        <fullName evidence="2">Putative lipoprotein</fullName>
    </submittedName>
</protein>
<dbReference type="EMBL" id="CP000942">
    <property type="protein sequence ID" value="ACA33005.1"/>
    <property type="molecule type" value="Genomic_DNA"/>
</dbReference>
<sequence length="382" mass="43248">MKKNHKKWLLMTTPILLIGGLSTLALTSCKDGKKSNPKPDKPSTIEEYKLSLSSVETGFNEAKLIFDNNDSFKTLDNFKVILKNTQNTNEVIEASNLSATIENQKLVLKLNNLQDGQTYKINKILYQTNKEVILSNNQVFTTKTKPKIEYEVQEKILKLDDKTYYVVLKVKDPQNLNEPTKEILKSVTFTSKISNVANLKNAILENQRPYVKEDYSEIQIKLPRVPVISEKIEITANNSLFKSFTITVGEKHIKNVEKIIDITKKVFGNQELKSISITKQNSSSANITLSLKLNGNSIIVGANKLINKKDKAIKFSFFVKNKATNTVKEFNFNEKSKPIGSYQFTLNGLDANSDFVIEDIRYDDKSIKITEELLASLSFSTK</sequence>
<dbReference type="Proteomes" id="UP000002162">
    <property type="component" value="Chromosome"/>
</dbReference>
<dbReference type="GeneID" id="29672680"/>
<dbReference type="KEGG" id="upa:UPA3_0231"/>
<dbReference type="PROSITE" id="PS51257">
    <property type="entry name" value="PROKAR_LIPOPROTEIN"/>
    <property type="match status" value="1"/>
</dbReference>
<dbReference type="HOGENOM" id="CLU_723492_0_0_14"/>
<accession>A0A2C9DYL2</accession>
<feature type="chain" id="PRO_5013379174" evidence="1">
    <location>
        <begin position="28"/>
        <end position="382"/>
    </location>
</feature>
<keyword evidence="2" id="KW-0449">Lipoprotein</keyword>